<keyword evidence="5" id="KW-0804">Transcription</keyword>
<dbReference type="InterPro" id="IPR021858">
    <property type="entry name" value="Fun_TF"/>
</dbReference>
<dbReference type="PANTHER" id="PTHR36206:SF16">
    <property type="entry name" value="TRANSCRIPTION FACTOR DOMAIN-CONTAINING PROTEIN-RELATED"/>
    <property type="match status" value="1"/>
</dbReference>
<dbReference type="InterPro" id="IPR001138">
    <property type="entry name" value="Zn2Cys6_DnaBD"/>
</dbReference>
<dbReference type="AlphaFoldDB" id="A0A0B7K3Q2"/>
<organism evidence="8">
    <name type="scientific">Bionectria ochroleuca</name>
    <name type="common">Gliocladium roseum</name>
    <dbReference type="NCBI Taxonomy" id="29856"/>
    <lineage>
        <taxon>Eukaryota</taxon>
        <taxon>Fungi</taxon>
        <taxon>Dikarya</taxon>
        <taxon>Ascomycota</taxon>
        <taxon>Pezizomycotina</taxon>
        <taxon>Sordariomycetes</taxon>
        <taxon>Hypocreomycetidae</taxon>
        <taxon>Hypocreales</taxon>
        <taxon>Bionectriaceae</taxon>
        <taxon>Clonostachys</taxon>
    </lineage>
</organism>
<dbReference type="GO" id="GO:0000981">
    <property type="term" value="F:DNA-binding transcription factor activity, RNA polymerase II-specific"/>
    <property type="evidence" value="ECO:0007669"/>
    <property type="project" value="InterPro"/>
</dbReference>
<protein>
    <recommendedName>
        <fullName evidence="7">Zn(2)-C6 fungal-type domain-containing protein</fullName>
    </recommendedName>
</protein>
<accession>A0A0B7K3Q2</accession>
<keyword evidence="1" id="KW-0479">Metal-binding</keyword>
<dbReference type="CDD" id="cd00067">
    <property type="entry name" value="GAL4"/>
    <property type="match status" value="1"/>
</dbReference>
<gene>
    <name evidence="8" type="ORF">BN869_000008071_1</name>
</gene>
<dbReference type="InterPro" id="IPR052360">
    <property type="entry name" value="Transcr_Regulatory_Proteins"/>
</dbReference>
<dbReference type="SUPFAM" id="SSF57701">
    <property type="entry name" value="Zn2/Cys6 DNA-binding domain"/>
    <property type="match status" value="1"/>
</dbReference>
<dbReference type="PANTHER" id="PTHR36206">
    <property type="entry name" value="ASPERCRYPTIN BIOSYNTHESIS CLUSTER-SPECIFIC TRANSCRIPTION REGULATOR ATNN-RELATED"/>
    <property type="match status" value="1"/>
</dbReference>
<dbReference type="Gene3D" id="4.10.240.10">
    <property type="entry name" value="Zn(2)-C6 fungal-type DNA-binding domain"/>
    <property type="match status" value="1"/>
</dbReference>
<evidence type="ECO:0000256" key="6">
    <source>
        <dbReference type="ARBA" id="ARBA00023242"/>
    </source>
</evidence>
<dbReference type="Pfam" id="PF11951">
    <property type="entry name" value="Fungal_trans_2"/>
    <property type="match status" value="1"/>
</dbReference>
<feature type="non-terminal residue" evidence="8">
    <location>
        <position position="1"/>
    </location>
</feature>
<evidence type="ECO:0000256" key="4">
    <source>
        <dbReference type="ARBA" id="ARBA00023125"/>
    </source>
</evidence>
<dbReference type="PROSITE" id="PS00463">
    <property type="entry name" value="ZN2_CY6_FUNGAL_1"/>
    <property type="match status" value="1"/>
</dbReference>
<dbReference type="Pfam" id="PF00172">
    <property type="entry name" value="Zn_clus"/>
    <property type="match status" value="1"/>
</dbReference>
<feature type="domain" description="Zn(2)-C6 fungal-type" evidence="7">
    <location>
        <begin position="65"/>
        <end position="93"/>
    </location>
</feature>
<dbReference type="GO" id="GO:0003677">
    <property type="term" value="F:DNA binding"/>
    <property type="evidence" value="ECO:0007669"/>
    <property type="project" value="UniProtKB-KW"/>
</dbReference>
<evidence type="ECO:0000259" key="7">
    <source>
        <dbReference type="PROSITE" id="PS50048"/>
    </source>
</evidence>
<keyword evidence="3" id="KW-0805">Transcription regulation</keyword>
<reference evidence="8" key="1">
    <citation type="submission" date="2015-01" db="EMBL/GenBank/DDBJ databases">
        <authorList>
            <person name="Durling Mikael"/>
        </authorList>
    </citation>
    <scope>NUCLEOTIDE SEQUENCE</scope>
</reference>
<dbReference type="PROSITE" id="PS50048">
    <property type="entry name" value="ZN2_CY6_FUNGAL_2"/>
    <property type="match status" value="1"/>
</dbReference>
<name>A0A0B7K3Q2_BIOOC</name>
<dbReference type="GO" id="GO:0008270">
    <property type="term" value="F:zinc ion binding"/>
    <property type="evidence" value="ECO:0007669"/>
    <property type="project" value="InterPro"/>
</dbReference>
<keyword evidence="2" id="KW-0862">Zinc</keyword>
<dbReference type="EMBL" id="CDPU01000026">
    <property type="protein sequence ID" value="CEO52013.1"/>
    <property type="molecule type" value="Genomic_DNA"/>
</dbReference>
<keyword evidence="4" id="KW-0238">DNA-binding</keyword>
<evidence type="ECO:0000256" key="1">
    <source>
        <dbReference type="ARBA" id="ARBA00022723"/>
    </source>
</evidence>
<evidence type="ECO:0000256" key="2">
    <source>
        <dbReference type="ARBA" id="ARBA00022833"/>
    </source>
</evidence>
<sequence length="642" mass="72322">GKPRGYHSPHHIIELLPLTNTKRKLFIPRRALYLRRSSHTVTFSETNMARTSRVAGQPKARVKSGCRTCKIRKVKCDESRPACQRCIQTGRTCDGYGIWGGGGTPKAHPIATLGSQTDGSSSRCCTNSGLALSRSPGAYPVFPASASIDDMEAMAFDWFKLRTATKLPGSYHSPFWDTLLFQATVGEKAVWHTALALGAFHRTRILHAEDCVETSIDYLPTKESKFMLQHYISAISELRRLLSNKDKASYRVALVICIMFTTLDFLRGHLKAAQMHLRNGLKILGELQGCSSRINSGVTSPLTHSTGQEDGWISEAYSRLHLQMQLWKPIAEKPLFSLSDSLLSIPTRFQTLPKAWQGWEGIMNQILTLTEEARLQTQTLPSLIEQRECIRSALDRWLKSYQSSDLGLLPVSAEKADALIRAYHSMATVMVEVCLDPGDEMIYDSQTSRFLDMLSHLLRLLSGHGAHTIHGLSEASSSRSKFEWSIVDFGNIQALYYMSVKCRVHRIRLQAIRLLELCSHREGIWDSKAAGCVARKVMNLEEQRSWHSELDDDFPILGYPDFSEISEPTIPVSQRICDAEIEMEGSPMNTILLFGHESGKRVVISKYDCASMEWEDSQVSSRRSERRLIPGEPWHSIPFRNF</sequence>
<evidence type="ECO:0000256" key="3">
    <source>
        <dbReference type="ARBA" id="ARBA00023015"/>
    </source>
</evidence>
<evidence type="ECO:0000256" key="5">
    <source>
        <dbReference type="ARBA" id="ARBA00023163"/>
    </source>
</evidence>
<evidence type="ECO:0000313" key="8">
    <source>
        <dbReference type="EMBL" id="CEO52013.1"/>
    </source>
</evidence>
<proteinExistence type="predicted"/>
<dbReference type="InterPro" id="IPR036864">
    <property type="entry name" value="Zn2-C6_fun-type_DNA-bd_sf"/>
</dbReference>
<keyword evidence="6" id="KW-0539">Nucleus</keyword>
<dbReference type="SMART" id="SM00066">
    <property type="entry name" value="GAL4"/>
    <property type="match status" value="1"/>
</dbReference>